<dbReference type="Proteomes" id="UP000256709">
    <property type="component" value="Unassembled WGS sequence"/>
</dbReference>
<name>A0A3E0VAP9_9MICO</name>
<proteinExistence type="predicted"/>
<comment type="caution">
    <text evidence="1">The sequence shown here is derived from an EMBL/GenBank/DDBJ whole genome shotgun (WGS) entry which is preliminary data.</text>
</comment>
<protein>
    <submittedName>
        <fullName evidence="1">Uncharacterized protein</fullName>
    </submittedName>
</protein>
<accession>A0A3E0VAP9</accession>
<evidence type="ECO:0000313" key="2">
    <source>
        <dbReference type="Proteomes" id="UP000256709"/>
    </source>
</evidence>
<dbReference type="EMBL" id="NBXA01000038">
    <property type="protein sequence ID" value="RFA06884.1"/>
    <property type="molecule type" value="Genomic_DNA"/>
</dbReference>
<gene>
    <name evidence="1" type="ORF">B7R21_17945</name>
</gene>
<sequence>MKVAEQIVGVRVPEPREQIIARYTAAVQSIVDQNPDGAPLVVSVREVGLMNIHVNEDGQVTLTPRPPALP</sequence>
<dbReference type="AlphaFoldDB" id="A0A3E0VAP9"/>
<organism evidence="1 2">
    <name type="scientific">Subtercola boreus</name>
    <dbReference type="NCBI Taxonomy" id="120213"/>
    <lineage>
        <taxon>Bacteria</taxon>
        <taxon>Bacillati</taxon>
        <taxon>Actinomycetota</taxon>
        <taxon>Actinomycetes</taxon>
        <taxon>Micrococcales</taxon>
        <taxon>Microbacteriaceae</taxon>
        <taxon>Subtercola</taxon>
    </lineage>
</organism>
<reference evidence="1 2" key="1">
    <citation type="submission" date="2017-04" db="EMBL/GenBank/DDBJ databases">
        <title>Comparative genome analysis of Subtercola boreus.</title>
        <authorList>
            <person name="Cho Y.-J."/>
            <person name="Cho A."/>
            <person name="Kim O.-S."/>
            <person name="Lee J.-I."/>
        </authorList>
    </citation>
    <scope>NUCLEOTIDE SEQUENCE [LARGE SCALE GENOMIC DNA]</scope>
    <source>
        <strain evidence="1 2">P27444</strain>
    </source>
</reference>
<evidence type="ECO:0000313" key="1">
    <source>
        <dbReference type="EMBL" id="RFA06884.1"/>
    </source>
</evidence>